<dbReference type="Gene3D" id="3.80.10.10">
    <property type="entry name" value="Ribonuclease Inhibitor"/>
    <property type="match status" value="1"/>
</dbReference>
<proteinExistence type="predicted"/>
<dbReference type="PANTHER" id="PTHR45661">
    <property type="entry name" value="SURFACE ANTIGEN"/>
    <property type="match status" value="1"/>
</dbReference>
<evidence type="ECO:0000313" key="1">
    <source>
        <dbReference type="EMBL" id="KAK8843864.1"/>
    </source>
</evidence>
<dbReference type="PANTHER" id="PTHR45661:SF3">
    <property type="entry name" value="IG-LIKE DOMAIN-CONTAINING PROTEIN"/>
    <property type="match status" value="1"/>
</dbReference>
<evidence type="ECO:0000313" key="2">
    <source>
        <dbReference type="Proteomes" id="UP001470230"/>
    </source>
</evidence>
<dbReference type="Gene3D" id="1.25.40.20">
    <property type="entry name" value="Ankyrin repeat-containing domain"/>
    <property type="match status" value="1"/>
</dbReference>
<dbReference type="SUPFAM" id="SSF48403">
    <property type="entry name" value="Ankyrin repeat"/>
    <property type="match status" value="1"/>
</dbReference>
<dbReference type="SUPFAM" id="SSF52058">
    <property type="entry name" value="L domain-like"/>
    <property type="match status" value="1"/>
</dbReference>
<reference evidence="1 2" key="1">
    <citation type="submission" date="2024-04" db="EMBL/GenBank/DDBJ databases">
        <title>Tritrichomonas musculus Genome.</title>
        <authorList>
            <person name="Alves-Ferreira E."/>
            <person name="Grigg M."/>
            <person name="Lorenzi H."/>
            <person name="Galac M."/>
        </authorList>
    </citation>
    <scope>NUCLEOTIDE SEQUENCE [LARGE SCALE GENOMIC DNA]</scope>
    <source>
        <strain evidence="1 2">EAF2021</strain>
    </source>
</reference>
<comment type="caution">
    <text evidence="1">The sequence shown here is derived from an EMBL/GenBank/DDBJ whole genome shotgun (WGS) entry which is preliminary data.</text>
</comment>
<dbReference type="InterPro" id="IPR036770">
    <property type="entry name" value="Ankyrin_rpt-contain_sf"/>
</dbReference>
<dbReference type="InterPro" id="IPR053139">
    <property type="entry name" value="Surface_bspA-like"/>
</dbReference>
<dbReference type="InterPro" id="IPR002110">
    <property type="entry name" value="Ankyrin_rpt"/>
</dbReference>
<sequence length="633" mass="73111">MNVQSYITEKKELYELLLAFIDGSLDQSIFSNLIEIINTQIINNKDEFELFLQLINTIANDHRRSSNFFTKIKQILFVINENIKHTYSNIEIFTIFQKSKNILLFLFENETVIVDEFIFNKILNQLPASLYIDRGFMEIDKEEEEEEVECYFDDDDNNKKEEEFINKSFAYFFYPEIKKFLKDEKRKKIEKELENILGESWNKEFKEKREIGENDSYICHLIRQDSVEEFISYINIHNISPSSQIKQSIFETNIILDTDSITFIEYALFFGSIQIIQYLLFNNVELKRTSWIYAIHSRNPDLIHLLEEKHVKPPYRKYENCLGESIMCHHNEIASYIYDNYIEENENSINYFYMNILSYSFHFYNYFFIPTEMNNRNIFLYLCQFNYYNLVKLFLDNNEIDVNQNINKCTLLHLVARRNHQKILKLLLLQKGVKIGFECFICCYQLTEISIPSSVTSIGDYAFYKCSSLTQITIPSSVTSIGYYAFYGCSSLTQITIPSSVTSIGYYAFYGCSSLTQITIPSSVTSIGYYAFSECSSLTQISIPPSVTSIGDSAFSECSSLTQISIPSSVTSIGDSAFSECSSLTQISIPPSVTSIGDSAFSECSSLTQISIPSSFNAHQTGIGSKVNVIYVT</sequence>
<dbReference type="Pfam" id="PF13306">
    <property type="entry name" value="LRR_5"/>
    <property type="match status" value="1"/>
</dbReference>
<gene>
    <name evidence="1" type="ORF">M9Y10_024940</name>
</gene>
<dbReference type="EMBL" id="JAPFFF010000034">
    <property type="protein sequence ID" value="KAK8843864.1"/>
    <property type="molecule type" value="Genomic_DNA"/>
</dbReference>
<dbReference type="InterPro" id="IPR032675">
    <property type="entry name" value="LRR_dom_sf"/>
</dbReference>
<name>A0ABR2HBT3_9EUKA</name>
<dbReference type="SMART" id="SM00248">
    <property type="entry name" value="ANK"/>
    <property type="match status" value="3"/>
</dbReference>
<organism evidence="1 2">
    <name type="scientific">Tritrichomonas musculus</name>
    <dbReference type="NCBI Taxonomy" id="1915356"/>
    <lineage>
        <taxon>Eukaryota</taxon>
        <taxon>Metamonada</taxon>
        <taxon>Parabasalia</taxon>
        <taxon>Tritrichomonadida</taxon>
        <taxon>Tritrichomonadidae</taxon>
        <taxon>Tritrichomonas</taxon>
    </lineage>
</organism>
<dbReference type="Gene3D" id="3.40.50.12480">
    <property type="match status" value="2"/>
</dbReference>
<protein>
    <submittedName>
        <fullName evidence="1">Uncharacterized protein</fullName>
    </submittedName>
</protein>
<accession>A0ABR2HBT3</accession>
<dbReference type="InterPro" id="IPR026906">
    <property type="entry name" value="LRR_5"/>
</dbReference>
<dbReference type="Proteomes" id="UP001470230">
    <property type="component" value="Unassembled WGS sequence"/>
</dbReference>
<keyword evidence="2" id="KW-1185">Reference proteome</keyword>